<comment type="subcellular location">
    <subcellularLocation>
        <location evidence="1">Nucleus</location>
        <location evidence="1">Nucleolus</location>
    </subcellularLocation>
</comment>
<name>A0AAD5BFE6_9ASCO</name>
<comment type="caution">
    <text evidence="9">The sequence shown here is derived from an EMBL/GenBank/DDBJ whole genome shotgun (WGS) entry which is preliminary data.</text>
</comment>
<dbReference type="InterPro" id="IPR036919">
    <property type="entry name" value="Ribo_uL30_ferredoxin-like_sf"/>
</dbReference>
<keyword evidence="4" id="KW-0694">RNA-binding</keyword>
<sequence>MAILNSNPEILLRKRKNADRKRLEKQEQIKEKIAASKKAKLQQKNKFIRAETLLSNHKSNEIERKRIKKVSKKINNGSDVPTSISNNNSGDSTDKVQDVGEYKLLFVIRIPNHTKGLKIPKKAYQILQVLKLTESNTGVFVKANESTIKLLGLIAPYVIIGQPSISSIRKLFQKRARIMIEEEAKEEGNAETGQVQTKIVKLDNNQVVEDQFEDLGLICIEDLIHELINLTDNFIAITSWLLPFKLNAPVNGWGPQAKLARLQYANDHKVEVSLAQDYKLKEVEDFDSIIDQQN</sequence>
<reference evidence="9 10" key="1">
    <citation type="journal article" date="2022" name="DNA Res.">
        <title>Genome analysis of five recently described species of the CUG-Ser clade uncovers Candida theae as a new hybrid lineage with pathogenic potential in the Candida parapsilosis species complex.</title>
        <authorList>
            <person name="Mixao V."/>
            <person name="Del Olmo V."/>
            <person name="Hegedusova E."/>
            <person name="Saus E."/>
            <person name="Pryszcz L."/>
            <person name="Cillingova A."/>
            <person name="Nosek J."/>
            <person name="Gabaldon T."/>
        </authorList>
    </citation>
    <scope>NUCLEOTIDE SEQUENCE [LARGE SCALE GENOMIC DNA]</scope>
    <source>
        <strain evidence="9 10">CBS 12239</strain>
    </source>
</reference>
<accession>A0AAD5BFE6</accession>
<dbReference type="GO" id="GO:0003723">
    <property type="term" value="F:RNA binding"/>
    <property type="evidence" value="ECO:0007669"/>
    <property type="project" value="UniProtKB-KW"/>
</dbReference>
<dbReference type="GO" id="GO:0005730">
    <property type="term" value="C:nucleolus"/>
    <property type="evidence" value="ECO:0007669"/>
    <property type="project" value="UniProtKB-SubCell"/>
</dbReference>
<evidence type="ECO:0000259" key="8">
    <source>
        <dbReference type="Pfam" id="PF00327"/>
    </source>
</evidence>
<dbReference type="InterPro" id="IPR018038">
    <property type="entry name" value="Ribosomal_uL30_CS"/>
</dbReference>
<dbReference type="PANTHER" id="PTHR11524:SF26">
    <property type="entry name" value="RIBOSOME BIOGENESIS PROTEIN RLP7"/>
    <property type="match status" value="1"/>
</dbReference>
<evidence type="ECO:0000313" key="10">
    <source>
        <dbReference type="Proteomes" id="UP001204833"/>
    </source>
</evidence>
<dbReference type="InterPro" id="IPR016082">
    <property type="entry name" value="Ribosomal_uL30_ferredoxin-like"/>
</dbReference>
<keyword evidence="3" id="KW-0690">Ribosome biogenesis</keyword>
<dbReference type="InterPro" id="IPR039699">
    <property type="entry name" value="Ribosomal_uL30"/>
</dbReference>
<comment type="function">
    <text evidence="6">Involved in the biogenesis of the 60S ribosomal subunit. May act as a specificity factor that binds precursor rRNAs and tethers the enzymes that carry out the early 5' to 3' exonucleolytic reactions that generate the mature rRNAs.</text>
</comment>
<dbReference type="PROSITE" id="PS00634">
    <property type="entry name" value="RIBOSOMAL_L30"/>
    <property type="match status" value="1"/>
</dbReference>
<dbReference type="GO" id="GO:0022625">
    <property type="term" value="C:cytosolic large ribosomal subunit"/>
    <property type="evidence" value="ECO:0007669"/>
    <property type="project" value="TreeGrafter"/>
</dbReference>
<dbReference type="InterPro" id="IPR035808">
    <property type="entry name" value="Ribosomal_uL30_euk_arc"/>
</dbReference>
<dbReference type="RefSeq" id="XP_051609247.1">
    <property type="nucleotide sequence ID" value="XM_051751642.1"/>
</dbReference>
<protein>
    <recommendedName>
        <fullName evidence="7">Ribosome biogenesis protein RLP7</fullName>
    </recommendedName>
</protein>
<proteinExistence type="inferred from homology"/>
<keyword evidence="5" id="KW-0539">Nucleus</keyword>
<evidence type="ECO:0000256" key="3">
    <source>
        <dbReference type="ARBA" id="ARBA00022517"/>
    </source>
</evidence>
<dbReference type="GeneID" id="76150397"/>
<dbReference type="GO" id="GO:0003735">
    <property type="term" value="F:structural constituent of ribosome"/>
    <property type="evidence" value="ECO:0007669"/>
    <property type="project" value="TreeGrafter"/>
</dbReference>
<dbReference type="EMBL" id="JAIHNG010000115">
    <property type="protein sequence ID" value="KAI5958904.1"/>
    <property type="molecule type" value="Genomic_DNA"/>
</dbReference>
<evidence type="ECO:0000256" key="6">
    <source>
        <dbReference type="ARBA" id="ARBA00037037"/>
    </source>
</evidence>
<comment type="similarity">
    <text evidence="2">Belongs to the universal ribosomal protein uL30 family.</text>
</comment>
<feature type="domain" description="Large ribosomal subunit protein uL30-like ferredoxin-like fold" evidence="8">
    <location>
        <begin position="105"/>
        <end position="158"/>
    </location>
</feature>
<evidence type="ECO:0000256" key="7">
    <source>
        <dbReference type="ARBA" id="ARBA00039196"/>
    </source>
</evidence>
<dbReference type="Proteomes" id="UP001204833">
    <property type="component" value="Unassembled WGS sequence"/>
</dbReference>
<dbReference type="CDD" id="cd01657">
    <property type="entry name" value="Ribosomal_L7_archeal_euk"/>
    <property type="match status" value="1"/>
</dbReference>
<evidence type="ECO:0000256" key="2">
    <source>
        <dbReference type="ARBA" id="ARBA00007594"/>
    </source>
</evidence>
<gene>
    <name evidence="9" type="ORF">KGF57_002338</name>
</gene>
<evidence type="ECO:0000256" key="4">
    <source>
        <dbReference type="ARBA" id="ARBA00022884"/>
    </source>
</evidence>
<dbReference type="AlphaFoldDB" id="A0AAD5BFE6"/>
<dbReference type="GO" id="GO:0000463">
    <property type="term" value="P:maturation of LSU-rRNA from tricistronic rRNA transcript (SSU-rRNA, 5.8S rRNA, LSU-rRNA)"/>
    <property type="evidence" value="ECO:0007669"/>
    <property type="project" value="TreeGrafter"/>
</dbReference>
<evidence type="ECO:0000313" key="9">
    <source>
        <dbReference type="EMBL" id="KAI5958904.1"/>
    </source>
</evidence>
<evidence type="ECO:0000256" key="5">
    <source>
        <dbReference type="ARBA" id="ARBA00023242"/>
    </source>
</evidence>
<dbReference type="SUPFAM" id="SSF55129">
    <property type="entry name" value="Ribosomal protein L30p/L7e"/>
    <property type="match status" value="1"/>
</dbReference>
<keyword evidence="10" id="KW-1185">Reference proteome</keyword>
<dbReference type="PANTHER" id="PTHR11524">
    <property type="entry name" value="60S RIBOSOMAL PROTEIN L7"/>
    <property type="match status" value="1"/>
</dbReference>
<organism evidence="9 10">
    <name type="scientific">Candida theae</name>
    <dbReference type="NCBI Taxonomy" id="1198502"/>
    <lineage>
        <taxon>Eukaryota</taxon>
        <taxon>Fungi</taxon>
        <taxon>Dikarya</taxon>
        <taxon>Ascomycota</taxon>
        <taxon>Saccharomycotina</taxon>
        <taxon>Pichiomycetes</taxon>
        <taxon>Debaryomycetaceae</taxon>
        <taxon>Candida/Lodderomyces clade</taxon>
        <taxon>Candida</taxon>
    </lineage>
</organism>
<evidence type="ECO:0000256" key="1">
    <source>
        <dbReference type="ARBA" id="ARBA00004604"/>
    </source>
</evidence>
<dbReference type="Pfam" id="PF00327">
    <property type="entry name" value="Ribosomal_L30"/>
    <property type="match status" value="1"/>
</dbReference>
<dbReference type="Gene3D" id="3.30.1390.20">
    <property type="entry name" value="Ribosomal protein L30, ferredoxin-like fold domain"/>
    <property type="match status" value="1"/>
</dbReference>